<organism evidence="2 3">
    <name type="scientific">Mortierella isabellina</name>
    <name type="common">Filamentous fungus</name>
    <name type="synonym">Umbelopsis isabellina</name>
    <dbReference type="NCBI Taxonomy" id="91625"/>
    <lineage>
        <taxon>Eukaryota</taxon>
        <taxon>Fungi</taxon>
        <taxon>Fungi incertae sedis</taxon>
        <taxon>Mucoromycota</taxon>
        <taxon>Mucoromycotina</taxon>
        <taxon>Umbelopsidomycetes</taxon>
        <taxon>Umbelopsidales</taxon>
        <taxon>Umbelopsidaceae</taxon>
        <taxon>Umbelopsis</taxon>
    </lineage>
</organism>
<dbReference type="Proteomes" id="UP000654370">
    <property type="component" value="Unassembled WGS sequence"/>
</dbReference>
<feature type="region of interest" description="Disordered" evidence="1">
    <location>
        <begin position="5"/>
        <end position="27"/>
    </location>
</feature>
<protein>
    <submittedName>
        <fullName evidence="2">Uncharacterized protein</fullName>
    </submittedName>
</protein>
<evidence type="ECO:0000313" key="2">
    <source>
        <dbReference type="EMBL" id="KAG2172011.1"/>
    </source>
</evidence>
<dbReference type="GO" id="GO:0003735">
    <property type="term" value="F:structural constituent of ribosome"/>
    <property type="evidence" value="ECO:0007669"/>
    <property type="project" value="TreeGrafter"/>
</dbReference>
<dbReference type="InterPro" id="IPR024388">
    <property type="entry name" value="Ribosomal_mL58"/>
</dbReference>
<keyword evidence="3" id="KW-1185">Reference proteome</keyword>
<dbReference type="PANTHER" id="PTHR28266:SF1">
    <property type="entry name" value="LARGE RIBOSOMAL SUBUNIT PROTEIN ML58"/>
    <property type="match status" value="1"/>
</dbReference>
<proteinExistence type="predicted"/>
<comment type="caution">
    <text evidence="2">The sequence shown here is derived from an EMBL/GenBank/DDBJ whole genome shotgun (WGS) entry which is preliminary data.</text>
</comment>
<gene>
    <name evidence="2" type="ORF">INT43_001488</name>
</gene>
<evidence type="ECO:0000256" key="1">
    <source>
        <dbReference type="SAM" id="MobiDB-lite"/>
    </source>
</evidence>
<dbReference type="GO" id="GO:0005762">
    <property type="term" value="C:mitochondrial large ribosomal subunit"/>
    <property type="evidence" value="ECO:0007669"/>
    <property type="project" value="TreeGrafter"/>
</dbReference>
<dbReference type="AlphaFoldDB" id="A0A8H7U6U9"/>
<dbReference type="EMBL" id="JAEPQZ010000018">
    <property type="protein sequence ID" value="KAG2172011.1"/>
    <property type="molecule type" value="Genomic_DNA"/>
</dbReference>
<dbReference type="Pfam" id="PF12824">
    <property type="entry name" value="MRP-L20"/>
    <property type="match status" value="1"/>
</dbReference>
<sequence length="150" mass="16793">MLRFAQLARQSTRQTTRHYATKSKTTNLTSKARVPTEEQVLPDGSIFITRLPLSTPETSKAAPLLRKSAQAGSKKLGHAEIAELRKLRAEDPAKWTRKALAQRFGCSEFFVSIAAGKKQLPTTEAEQVLSEAGYRKKVISENKVKRRALW</sequence>
<evidence type="ECO:0000313" key="3">
    <source>
        <dbReference type="Proteomes" id="UP000654370"/>
    </source>
</evidence>
<accession>A0A8H7U6U9</accession>
<dbReference type="PANTHER" id="PTHR28266">
    <property type="entry name" value="54S RIBOSOMAL PROTEIN L20, MITOCHONDRIAL"/>
    <property type="match status" value="1"/>
</dbReference>
<reference evidence="2" key="1">
    <citation type="submission" date="2020-12" db="EMBL/GenBank/DDBJ databases">
        <title>Metabolic potential, ecology and presence of endohyphal bacteria is reflected in genomic diversity of Mucoromycotina.</title>
        <authorList>
            <person name="Muszewska A."/>
            <person name="Okrasinska A."/>
            <person name="Steczkiewicz K."/>
            <person name="Drgas O."/>
            <person name="Orlowska M."/>
            <person name="Perlinska-Lenart U."/>
            <person name="Aleksandrzak-Piekarczyk T."/>
            <person name="Szatraj K."/>
            <person name="Zielenkiewicz U."/>
            <person name="Pilsyk S."/>
            <person name="Malc E."/>
            <person name="Mieczkowski P."/>
            <person name="Kruszewska J.S."/>
            <person name="Biernat P."/>
            <person name="Pawlowska J."/>
        </authorList>
    </citation>
    <scope>NUCLEOTIDE SEQUENCE</scope>
    <source>
        <strain evidence="2">WA0000067209</strain>
    </source>
</reference>
<dbReference type="OrthoDB" id="6021263at2759"/>
<name>A0A8H7U6U9_MORIS</name>